<gene>
    <name evidence="21" type="primary">OAZ1</name>
</gene>
<feature type="domain" description="Matrin-type" evidence="20">
    <location>
        <begin position="54"/>
        <end position="84"/>
    </location>
</feature>
<dbReference type="InterPro" id="IPR013087">
    <property type="entry name" value="Znf_C2H2_type"/>
</dbReference>
<keyword evidence="15" id="KW-0539">Nucleus</keyword>
<dbReference type="PROSITE" id="PS01337">
    <property type="entry name" value="ODC_AZ"/>
    <property type="match status" value="1"/>
</dbReference>
<dbReference type="GO" id="GO:0008380">
    <property type="term" value="P:RNA splicing"/>
    <property type="evidence" value="ECO:0007669"/>
    <property type="project" value="UniProtKB-KW"/>
</dbReference>
<evidence type="ECO:0000256" key="4">
    <source>
        <dbReference type="ARBA" id="ARBA00022553"/>
    </source>
</evidence>
<dbReference type="GO" id="GO:0008073">
    <property type="term" value="F:ornithine decarboxylase inhibitor activity"/>
    <property type="evidence" value="ECO:0007669"/>
    <property type="project" value="InterPro"/>
</dbReference>
<dbReference type="GO" id="GO:0075523">
    <property type="term" value="P:viral translational frameshifting"/>
    <property type="evidence" value="ECO:0007669"/>
    <property type="project" value="UniProtKB-KW"/>
</dbReference>
<evidence type="ECO:0000256" key="18">
    <source>
        <dbReference type="ARBA" id="ARBA00074918"/>
    </source>
</evidence>
<keyword evidence="10" id="KW-0863">Zinc-finger</keyword>
<dbReference type="Ensembl" id="ENSCAFT00040021807.1">
    <property type="protein sequence ID" value="ENSCAFP00040018923.1"/>
    <property type="gene ID" value="ENSCAFG00040011793.1"/>
</dbReference>
<dbReference type="Pfam" id="PF12874">
    <property type="entry name" value="zf-met"/>
    <property type="match status" value="1"/>
</dbReference>
<comment type="subunit">
    <text evidence="17">Component of the 17S U2 SnRNP complex, a ribonucleoprotein complex that contains small nuclear RNA (snRNA) U2 and a number of specific proteins. Part of the SF3A subcomplex of the 17S U2 SnRNP complex which is composed of three subunits; SF3A3/SAP61, SF3A2/SAP62 and SF3A1/SAP114. SF3A associates with the splicing factor SF3B and a 12S RNA unit to form the mature 17S U2 small nuclear ribonucleoprotein complex (17S U2 snRNP). Identified in the spliceosome 'E' complex, a precursor of the spliceosome 'A' complex. Identified in the spliceosome 'A' and 'B' complexes. Identified in the spliceosome 'C' complex. Interacts with HTATSF1.</text>
</comment>
<feature type="compositionally biased region" description="Low complexity" evidence="19">
    <location>
        <begin position="287"/>
        <end position="302"/>
    </location>
</feature>
<dbReference type="GO" id="GO:0006596">
    <property type="term" value="P:polyamine biosynthetic process"/>
    <property type="evidence" value="ECO:0007669"/>
    <property type="project" value="UniProtKB-KW"/>
</dbReference>
<name>A0A8C0SCK3_CANLF</name>
<dbReference type="GO" id="GO:0008270">
    <property type="term" value="F:zinc ion binding"/>
    <property type="evidence" value="ECO:0007669"/>
    <property type="project" value="UniProtKB-KW"/>
</dbReference>
<feature type="compositionally biased region" description="Pro residues" evidence="19">
    <location>
        <begin position="331"/>
        <end position="340"/>
    </location>
</feature>
<keyword evidence="8" id="KW-0677">Repeat</keyword>
<evidence type="ECO:0000313" key="21">
    <source>
        <dbReference type="Ensembl" id="ENSCAFP00040018923.1"/>
    </source>
</evidence>
<dbReference type="InterPro" id="IPR016181">
    <property type="entry name" value="Acyl_CoA_acyltransferase"/>
</dbReference>
<dbReference type="SMART" id="SM01050">
    <property type="entry name" value="CactinC_cactus"/>
    <property type="match status" value="1"/>
</dbReference>
<evidence type="ECO:0000256" key="16">
    <source>
        <dbReference type="ARBA" id="ARBA00055377"/>
    </source>
</evidence>
<evidence type="ECO:0000256" key="9">
    <source>
        <dbReference type="ARBA" id="ARBA00022758"/>
    </source>
</evidence>
<dbReference type="InterPro" id="IPR000690">
    <property type="entry name" value="Matrin/U1-C_Znf_C2H2"/>
</dbReference>
<dbReference type="InterPro" id="IPR031781">
    <property type="entry name" value="SF3A2_dom"/>
</dbReference>
<evidence type="ECO:0000256" key="17">
    <source>
        <dbReference type="ARBA" id="ARBA00063783"/>
    </source>
</evidence>
<dbReference type="InterPro" id="IPR052092">
    <property type="entry name" value="SF3A2"/>
</dbReference>
<dbReference type="FunFam" id="2.60.40.2690:FF:000001">
    <property type="entry name" value="Splicing factor 3a, subunit 2"/>
    <property type="match status" value="1"/>
</dbReference>
<keyword evidence="11" id="KW-0862">Zinc</keyword>
<dbReference type="Pfam" id="PF02100">
    <property type="entry name" value="ODC_AZ"/>
    <property type="match status" value="1"/>
</dbReference>
<feature type="compositionally biased region" description="Pro residues" evidence="19">
    <location>
        <begin position="303"/>
        <end position="323"/>
    </location>
</feature>
<dbReference type="GO" id="GO:0005681">
    <property type="term" value="C:spliceosomal complex"/>
    <property type="evidence" value="ECO:0007669"/>
    <property type="project" value="UniProtKB-KW"/>
</dbReference>
<keyword evidence="7" id="KW-0747">Spliceosome</keyword>
<dbReference type="InterPro" id="IPR003604">
    <property type="entry name" value="Matrin/U1-like-C_Znf_C2H2"/>
</dbReference>
<sequence>MDFQHRPGGKTGSGGVASSSESNRDRRERLRQLALETIDINKDPYFMKNHLGSYECKLCLTLHNNEGSYLAHTQGKKHQTNLARRAAKEAKEAPAQPAPEKVKVEVKKFVKIGRPGYKVTKQRDTEMGQQSLLFQIDYPEIAEGIMPRHRFMSAYEQRIEPPDRRWQYLLMAAEPYETIAFKVPSREIDKAEGKFWTHWNRETKQFFLQFHFKMEKPPAPPSLPAGPPGVKRPPPPLMNGLPPRPPLPESLPPPPPGGLPLPPMPPSGPAPSGPPGPPQLPPPAPGVHPAAPGVHPPTSGVHPPAPGVHPPAPGVHPPAPVVHPPTSGVHPPAPGVHPPAPAAEAAAARVPGCLLTAVVTWVQGLGGAPDVPHPPLKIPGGRGNSQRDHNLSANLFYSDNRLNVTEELTSNSKTRILNVQTRLTGSKHINWRAVLSGGCLYIEIPGGALPEGSKDSFAVLLEFAEEQLHAAHVFICFHKNRDDRAALLRTFSFLGFEIVRPGHPLVPKRPDACFMAYTFERESSGEEE</sequence>
<dbReference type="Pfam" id="PF16835">
    <property type="entry name" value="SF3A2"/>
    <property type="match status" value="1"/>
</dbReference>
<dbReference type="InterPro" id="IPR002993">
    <property type="entry name" value="ODC_AZ"/>
</dbReference>
<feature type="region of interest" description="Disordered" evidence="19">
    <location>
        <begin position="217"/>
        <end position="340"/>
    </location>
</feature>
<proteinExistence type="inferred from homology"/>
<feature type="compositionally biased region" description="Pro residues" evidence="19">
    <location>
        <begin position="217"/>
        <end position="286"/>
    </location>
</feature>
<dbReference type="PROSITE" id="PS50171">
    <property type="entry name" value="ZF_MATRIN"/>
    <property type="match status" value="1"/>
</dbReference>
<comment type="similarity">
    <text evidence="3">Belongs to the SF3A2 family.</text>
</comment>
<comment type="function">
    <text evidence="16">Component of the 17S U2 SnRNP complex of the spliceosome, a large ribonucleoprotein complex that removes introns from transcribed pre-mRNAs. The 17S U2 SnRNP complex (1) directly participates in early spliceosome assembly and (2) mediates recognition of the intron branch site during pre-mRNA splicing by promoting the selection of the pre-mRNA branch-site adenosine, the nucleophile for the first step of splicing. Within the 17S U2 SnRNP complex, SF3A2 is part of the SF3A subcomplex that contributes to the assembly of the 17S U2 snRNP, and the subsequent assembly of the pre-spliceosome 'E' complex and the pre-catalytic spliceosome 'A' complex. Involved in pre-mRNA splicing as a component of pre-catalytic spliceosome 'B' complexes, including the Bact complex. Interacts directly with the duplex formed by U2 snRNA and the intron.</text>
</comment>
<keyword evidence="12" id="KW-0007">Acetylation</keyword>
<evidence type="ECO:0000256" key="12">
    <source>
        <dbReference type="ARBA" id="ARBA00022990"/>
    </source>
</evidence>
<evidence type="ECO:0000256" key="6">
    <source>
        <dbReference type="ARBA" id="ARBA00022723"/>
    </source>
</evidence>
<dbReference type="Proteomes" id="UP000694542">
    <property type="component" value="Chromosome 20"/>
</dbReference>
<evidence type="ECO:0000256" key="1">
    <source>
        <dbReference type="ARBA" id="ARBA00004123"/>
    </source>
</evidence>
<evidence type="ECO:0000256" key="7">
    <source>
        <dbReference type="ARBA" id="ARBA00022728"/>
    </source>
</evidence>
<evidence type="ECO:0000256" key="8">
    <source>
        <dbReference type="ARBA" id="ARBA00022737"/>
    </source>
</evidence>
<evidence type="ECO:0000313" key="22">
    <source>
        <dbReference type="Proteomes" id="UP000694542"/>
    </source>
</evidence>
<evidence type="ECO:0000256" key="15">
    <source>
        <dbReference type="ARBA" id="ARBA00023242"/>
    </source>
</evidence>
<dbReference type="SUPFAM" id="SSF55729">
    <property type="entry name" value="Acyl-CoA N-acyltransferases (Nat)"/>
    <property type="match status" value="1"/>
</dbReference>
<organism evidence="21 22">
    <name type="scientific">Canis lupus familiaris</name>
    <name type="common">Dog</name>
    <name type="synonym">Canis familiaris</name>
    <dbReference type="NCBI Taxonomy" id="9615"/>
    <lineage>
        <taxon>Eukaryota</taxon>
        <taxon>Metazoa</taxon>
        <taxon>Chordata</taxon>
        <taxon>Craniata</taxon>
        <taxon>Vertebrata</taxon>
        <taxon>Euteleostomi</taxon>
        <taxon>Mammalia</taxon>
        <taxon>Eutheria</taxon>
        <taxon>Laurasiatheria</taxon>
        <taxon>Carnivora</taxon>
        <taxon>Caniformia</taxon>
        <taxon>Canidae</taxon>
        <taxon>Canis</taxon>
    </lineage>
</organism>
<evidence type="ECO:0000256" key="5">
    <source>
        <dbReference type="ARBA" id="ARBA00022664"/>
    </source>
</evidence>
<evidence type="ECO:0000256" key="14">
    <source>
        <dbReference type="ARBA" id="ARBA00023187"/>
    </source>
</evidence>
<dbReference type="FunFam" id="3.40.630.60:FF:000001">
    <property type="entry name" value="Ornithine decarboxylase antizyme 1"/>
    <property type="match status" value="1"/>
</dbReference>
<dbReference type="PANTHER" id="PTHR23205">
    <property type="entry name" value="SPLICING FACTOR 3A SUBUNIT 2"/>
    <property type="match status" value="1"/>
</dbReference>
<dbReference type="AlphaFoldDB" id="A0A8C0SCK3"/>
<keyword evidence="5" id="KW-0507">mRNA processing</keyword>
<dbReference type="InterPro" id="IPR038581">
    <property type="entry name" value="ODC_AZ_sf"/>
</dbReference>
<feature type="region of interest" description="Disordered" evidence="19">
    <location>
        <begin position="1"/>
        <end position="27"/>
    </location>
</feature>
<keyword evidence="6" id="KW-0479">Metal-binding</keyword>
<keyword evidence="9" id="KW-0688">Ribosomal frameshifting</keyword>
<evidence type="ECO:0000259" key="20">
    <source>
        <dbReference type="PROSITE" id="PS50171"/>
    </source>
</evidence>
<dbReference type="Gene3D" id="2.60.40.2690">
    <property type="match status" value="1"/>
</dbReference>
<dbReference type="Gene3D" id="3.40.630.60">
    <property type="match status" value="1"/>
</dbReference>
<dbReference type="GO" id="GO:0006397">
    <property type="term" value="P:mRNA processing"/>
    <property type="evidence" value="ECO:0007669"/>
    <property type="project" value="UniProtKB-KW"/>
</dbReference>
<dbReference type="OrthoDB" id="5959761at2759"/>
<dbReference type="SUPFAM" id="SSF57667">
    <property type="entry name" value="beta-beta-alpha zinc fingers"/>
    <property type="match status" value="1"/>
</dbReference>
<accession>A0A8C0SCK3</accession>
<dbReference type="FunFam" id="3.30.160.60:FF:001216">
    <property type="entry name" value="Splicing factor 3A subunit 2"/>
    <property type="match status" value="1"/>
</dbReference>
<evidence type="ECO:0000256" key="19">
    <source>
        <dbReference type="SAM" id="MobiDB-lite"/>
    </source>
</evidence>
<keyword evidence="14" id="KW-0508">mRNA splicing</keyword>
<reference evidence="21" key="2">
    <citation type="submission" date="2025-08" db="UniProtKB">
        <authorList>
            <consortium name="Ensembl"/>
        </authorList>
    </citation>
    <scope>IDENTIFICATION</scope>
</reference>
<dbReference type="InterPro" id="IPR036236">
    <property type="entry name" value="Znf_C2H2_sf"/>
</dbReference>
<protein>
    <recommendedName>
        <fullName evidence="18">Splicing factor 3A subunit 2</fullName>
    </recommendedName>
</protein>
<evidence type="ECO:0000256" key="11">
    <source>
        <dbReference type="ARBA" id="ARBA00022833"/>
    </source>
</evidence>
<evidence type="ECO:0000256" key="2">
    <source>
        <dbReference type="ARBA" id="ARBA00008796"/>
    </source>
</evidence>
<evidence type="ECO:0000256" key="3">
    <source>
        <dbReference type="ARBA" id="ARBA00008995"/>
    </source>
</evidence>
<reference evidence="21" key="1">
    <citation type="submission" date="2018-10" db="EMBL/GenBank/DDBJ databases">
        <title>De novo assembly of a Great Dane genome.</title>
        <authorList>
            <person name="Kidd J.M."/>
            <person name="Pendleton A.L."/>
            <person name="Shen F."/>
            <person name="Emery S."/>
        </authorList>
    </citation>
    <scope>NUCLEOTIDE SEQUENCE [LARGE SCALE GENOMIC DNA]</scope>
    <source>
        <strain evidence="21">Great Dane</strain>
    </source>
</reference>
<comment type="subcellular location">
    <subcellularLocation>
        <location evidence="1">Nucleus</location>
    </subcellularLocation>
</comment>
<keyword evidence="4" id="KW-0597">Phosphoprotein</keyword>
<keyword evidence="13" id="KW-0620">Polyamine biosynthesis</keyword>
<dbReference type="SMART" id="SM00451">
    <property type="entry name" value="ZnF_U1"/>
    <property type="match status" value="1"/>
</dbReference>
<dbReference type="GO" id="GO:0003676">
    <property type="term" value="F:nucleic acid binding"/>
    <property type="evidence" value="ECO:0007669"/>
    <property type="project" value="InterPro"/>
</dbReference>
<evidence type="ECO:0000256" key="13">
    <source>
        <dbReference type="ARBA" id="ARBA00023115"/>
    </source>
</evidence>
<dbReference type="PANTHER" id="PTHR23205:SF0">
    <property type="entry name" value="SPLICING FACTOR 3A SUBUNIT 2"/>
    <property type="match status" value="1"/>
</dbReference>
<comment type="similarity">
    <text evidence="2">Belongs to the ODC antizyme family.</text>
</comment>
<evidence type="ECO:0000256" key="10">
    <source>
        <dbReference type="ARBA" id="ARBA00022771"/>
    </source>
</evidence>